<dbReference type="Gene3D" id="1.10.287.130">
    <property type="match status" value="1"/>
</dbReference>
<dbReference type="Gene3D" id="3.30.565.10">
    <property type="entry name" value="Histidine kinase-like ATPase, C-terminal domain"/>
    <property type="match status" value="1"/>
</dbReference>
<keyword evidence="6 11" id="KW-0812">Transmembrane</keyword>
<evidence type="ECO:0000259" key="12">
    <source>
        <dbReference type="PROSITE" id="PS50109"/>
    </source>
</evidence>
<dbReference type="EC" id="2.7.13.3" evidence="3"/>
<comment type="catalytic activity">
    <reaction evidence="1">
        <text>ATP + protein L-histidine = ADP + protein N-phospho-L-histidine.</text>
        <dbReference type="EC" id="2.7.13.3"/>
    </reaction>
</comment>
<dbReference type="CDD" id="cd06225">
    <property type="entry name" value="HAMP"/>
    <property type="match status" value="1"/>
</dbReference>
<protein>
    <recommendedName>
        <fullName evidence="3">histidine kinase</fullName>
        <ecNumber evidence="3">2.7.13.3</ecNumber>
    </recommendedName>
</protein>
<dbReference type="InterPro" id="IPR036890">
    <property type="entry name" value="HATPase_C_sf"/>
</dbReference>
<accession>A0A2U3KA66</accession>
<dbReference type="SUPFAM" id="SSF158472">
    <property type="entry name" value="HAMP domain-like"/>
    <property type="match status" value="1"/>
</dbReference>
<evidence type="ECO:0000313" key="14">
    <source>
        <dbReference type="EMBL" id="SPF36549.1"/>
    </source>
</evidence>
<evidence type="ECO:0000256" key="4">
    <source>
        <dbReference type="ARBA" id="ARBA00022553"/>
    </source>
</evidence>
<evidence type="ECO:0000256" key="5">
    <source>
        <dbReference type="ARBA" id="ARBA00022679"/>
    </source>
</evidence>
<keyword evidence="10 11" id="KW-0472">Membrane</keyword>
<feature type="transmembrane region" description="Helical" evidence="11">
    <location>
        <begin position="12"/>
        <end position="32"/>
    </location>
</feature>
<keyword evidence="5" id="KW-0808">Transferase</keyword>
<evidence type="ECO:0000256" key="2">
    <source>
        <dbReference type="ARBA" id="ARBA00004141"/>
    </source>
</evidence>
<dbReference type="PANTHER" id="PTHR45436:SF15">
    <property type="entry name" value="SENSOR HISTIDINE KINASE CUSS"/>
    <property type="match status" value="1"/>
</dbReference>
<dbReference type="SMART" id="SM00387">
    <property type="entry name" value="HATPase_c"/>
    <property type="match status" value="1"/>
</dbReference>
<dbReference type="InterPro" id="IPR050428">
    <property type="entry name" value="TCS_sensor_his_kinase"/>
</dbReference>
<dbReference type="SMART" id="SM00388">
    <property type="entry name" value="HisKA"/>
    <property type="match status" value="1"/>
</dbReference>
<evidence type="ECO:0000256" key="6">
    <source>
        <dbReference type="ARBA" id="ARBA00022692"/>
    </source>
</evidence>
<dbReference type="Proteomes" id="UP000238701">
    <property type="component" value="Unassembled WGS sequence"/>
</dbReference>
<name>A0A2U3KA66_9BACT</name>
<dbReference type="CDD" id="cd00075">
    <property type="entry name" value="HATPase"/>
    <property type="match status" value="1"/>
</dbReference>
<dbReference type="FunFam" id="1.10.287.130:FF:000001">
    <property type="entry name" value="Two-component sensor histidine kinase"/>
    <property type="match status" value="1"/>
</dbReference>
<evidence type="ECO:0000313" key="15">
    <source>
        <dbReference type="Proteomes" id="UP000238701"/>
    </source>
</evidence>
<feature type="transmembrane region" description="Helical" evidence="11">
    <location>
        <begin position="168"/>
        <end position="195"/>
    </location>
</feature>
<evidence type="ECO:0000256" key="3">
    <source>
        <dbReference type="ARBA" id="ARBA00012438"/>
    </source>
</evidence>
<gene>
    <name evidence="14" type="ORF">SBA1_1560005</name>
</gene>
<organism evidence="14 15">
    <name type="scientific">Candidatus Sulfotelmatobacter kueseliae</name>
    <dbReference type="NCBI Taxonomy" id="2042962"/>
    <lineage>
        <taxon>Bacteria</taxon>
        <taxon>Pseudomonadati</taxon>
        <taxon>Acidobacteriota</taxon>
        <taxon>Terriglobia</taxon>
        <taxon>Terriglobales</taxon>
        <taxon>Candidatus Korobacteraceae</taxon>
        <taxon>Candidatus Sulfotelmatobacter</taxon>
    </lineage>
</organism>
<keyword evidence="8 11" id="KW-1133">Transmembrane helix</keyword>
<evidence type="ECO:0000256" key="1">
    <source>
        <dbReference type="ARBA" id="ARBA00000085"/>
    </source>
</evidence>
<comment type="subcellular location">
    <subcellularLocation>
        <location evidence="2">Membrane</location>
        <topology evidence="2">Multi-pass membrane protein</topology>
    </subcellularLocation>
</comment>
<dbReference type="SMART" id="SM00304">
    <property type="entry name" value="HAMP"/>
    <property type="match status" value="1"/>
</dbReference>
<dbReference type="InterPro" id="IPR003660">
    <property type="entry name" value="HAMP_dom"/>
</dbReference>
<evidence type="ECO:0000259" key="13">
    <source>
        <dbReference type="PROSITE" id="PS50885"/>
    </source>
</evidence>
<dbReference type="InterPro" id="IPR005467">
    <property type="entry name" value="His_kinase_dom"/>
</dbReference>
<dbReference type="InterPro" id="IPR003594">
    <property type="entry name" value="HATPase_dom"/>
</dbReference>
<dbReference type="InterPro" id="IPR036097">
    <property type="entry name" value="HisK_dim/P_sf"/>
</dbReference>
<keyword evidence="4" id="KW-0597">Phosphoprotein</keyword>
<dbReference type="GO" id="GO:0005886">
    <property type="term" value="C:plasma membrane"/>
    <property type="evidence" value="ECO:0007669"/>
    <property type="project" value="TreeGrafter"/>
</dbReference>
<sequence length="479" mass="52983">MFSSVRIRLTLWYTLSMTIVLVALAAGIYFVLGQNIIRRADANAIELADSFLSTVKAELSDATNPAGVSDGIAAAISEHRFRDVYFVVYDANSNLLAASEGYSEPEEFSSPSREILASSLRPLASSSETFRSLHLSRHQYRSYVRHFLVKQQPATLIVLQSLRRQREFLATLVDTFWIVIPLAILFAGAGGYLLARRSLAPVVAMSSQASRMGAENLYQRLKVENPRDELGHLAGSFNELLDRLSQSFERQRRFVADASHELRTPVAILCGEAEVALAQQQRAPREYRESLEILRQEAKRLKHIVEDLFTLARADAGQYPLALTDFYLDELVEECSRNVRTLAAARKIALSCEAQTELPIRADESLLRRMLLNLLDNAIKYTPEGGSISLRCSEEDGQYRLTVQDSGPGIAAELQGRIFERFFRADKARSRSDNNGSGGAGLGLAIGLWIAEAHGGRLELTSSSPQGSVFTAVLPKSAL</sequence>
<dbReference type="PANTHER" id="PTHR45436">
    <property type="entry name" value="SENSOR HISTIDINE KINASE YKOH"/>
    <property type="match status" value="1"/>
</dbReference>
<dbReference type="Pfam" id="PF00672">
    <property type="entry name" value="HAMP"/>
    <property type="match status" value="1"/>
</dbReference>
<dbReference type="OrthoDB" id="9796330at2"/>
<reference evidence="15" key="1">
    <citation type="submission" date="2018-02" db="EMBL/GenBank/DDBJ databases">
        <authorList>
            <person name="Hausmann B."/>
        </authorList>
    </citation>
    <scope>NUCLEOTIDE SEQUENCE [LARGE SCALE GENOMIC DNA]</scope>
    <source>
        <strain evidence="15">Peat soil MAG SbA1</strain>
    </source>
</reference>
<dbReference type="Gene3D" id="6.10.340.10">
    <property type="match status" value="1"/>
</dbReference>
<dbReference type="AlphaFoldDB" id="A0A2U3KA66"/>
<dbReference type="PROSITE" id="PS50885">
    <property type="entry name" value="HAMP"/>
    <property type="match status" value="1"/>
</dbReference>
<evidence type="ECO:0000256" key="8">
    <source>
        <dbReference type="ARBA" id="ARBA00022989"/>
    </source>
</evidence>
<evidence type="ECO:0000256" key="7">
    <source>
        <dbReference type="ARBA" id="ARBA00022777"/>
    </source>
</evidence>
<feature type="domain" description="HAMP" evidence="13">
    <location>
        <begin position="196"/>
        <end position="249"/>
    </location>
</feature>
<keyword evidence="9" id="KW-0902">Two-component regulatory system</keyword>
<dbReference type="SUPFAM" id="SSF55874">
    <property type="entry name" value="ATPase domain of HSP90 chaperone/DNA topoisomerase II/histidine kinase"/>
    <property type="match status" value="1"/>
</dbReference>
<dbReference type="GO" id="GO:0000155">
    <property type="term" value="F:phosphorelay sensor kinase activity"/>
    <property type="evidence" value="ECO:0007669"/>
    <property type="project" value="InterPro"/>
</dbReference>
<evidence type="ECO:0000256" key="9">
    <source>
        <dbReference type="ARBA" id="ARBA00023012"/>
    </source>
</evidence>
<dbReference type="PROSITE" id="PS50109">
    <property type="entry name" value="HIS_KIN"/>
    <property type="match status" value="1"/>
</dbReference>
<dbReference type="CDD" id="cd00082">
    <property type="entry name" value="HisKA"/>
    <property type="match status" value="1"/>
</dbReference>
<dbReference type="PRINTS" id="PR00344">
    <property type="entry name" value="BCTRLSENSOR"/>
</dbReference>
<evidence type="ECO:0000256" key="10">
    <source>
        <dbReference type="ARBA" id="ARBA00023136"/>
    </source>
</evidence>
<dbReference type="InterPro" id="IPR004358">
    <property type="entry name" value="Sig_transdc_His_kin-like_C"/>
</dbReference>
<dbReference type="EMBL" id="OMOD01000064">
    <property type="protein sequence ID" value="SPF36549.1"/>
    <property type="molecule type" value="Genomic_DNA"/>
</dbReference>
<proteinExistence type="predicted"/>
<keyword evidence="7 14" id="KW-0418">Kinase</keyword>
<feature type="domain" description="Histidine kinase" evidence="12">
    <location>
        <begin position="257"/>
        <end position="478"/>
    </location>
</feature>
<dbReference type="Pfam" id="PF00512">
    <property type="entry name" value="HisKA"/>
    <property type="match status" value="1"/>
</dbReference>
<evidence type="ECO:0000256" key="11">
    <source>
        <dbReference type="SAM" id="Phobius"/>
    </source>
</evidence>
<dbReference type="InterPro" id="IPR003661">
    <property type="entry name" value="HisK_dim/P_dom"/>
</dbReference>
<dbReference type="FunFam" id="3.30.565.10:FF:000006">
    <property type="entry name" value="Sensor histidine kinase WalK"/>
    <property type="match status" value="1"/>
</dbReference>
<dbReference type="Pfam" id="PF02518">
    <property type="entry name" value="HATPase_c"/>
    <property type="match status" value="1"/>
</dbReference>
<dbReference type="SUPFAM" id="SSF47384">
    <property type="entry name" value="Homodimeric domain of signal transducing histidine kinase"/>
    <property type="match status" value="1"/>
</dbReference>